<evidence type="ECO:0000259" key="8">
    <source>
        <dbReference type="PROSITE" id="PS51918"/>
    </source>
</evidence>
<keyword evidence="5" id="KW-0408">Iron</keyword>
<keyword evidence="6" id="KW-0411">Iron-sulfur</keyword>
<name>A0A2T6G8X5_9BACL</name>
<dbReference type="InterPro" id="IPR013785">
    <property type="entry name" value="Aldolase_TIM"/>
</dbReference>
<organism evidence="9 10">
    <name type="scientific">Paenibacillus elgii</name>
    <dbReference type="NCBI Taxonomy" id="189691"/>
    <lineage>
        <taxon>Bacteria</taxon>
        <taxon>Bacillati</taxon>
        <taxon>Bacillota</taxon>
        <taxon>Bacilli</taxon>
        <taxon>Bacillales</taxon>
        <taxon>Paenibacillaceae</taxon>
        <taxon>Paenibacillus</taxon>
    </lineage>
</organism>
<feature type="domain" description="Radical SAM core" evidence="8">
    <location>
        <begin position="15"/>
        <end position="198"/>
    </location>
</feature>
<comment type="function">
    <text evidence="7">Activation of anaerobic ribonucleoside-triphosphate reductase under anaerobic conditions by generation of an organic free radical, using S-adenosylmethionine and reduced flavodoxin as cosubstrates to produce 5'-deoxy-adenosine.</text>
</comment>
<evidence type="ECO:0000313" key="10">
    <source>
        <dbReference type="Proteomes" id="UP000244184"/>
    </source>
</evidence>
<comment type="caution">
    <text evidence="9">The sequence shown here is derived from an EMBL/GenBank/DDBJ whole genome shotgun (WGS) entry which is preliminary data.</text>
</comment>
<dbReference type="EC" id="1.97.1.-" evidence="7"/>
<dbReference type="SFLD" id="SFLDS00029">
    <property type="entry name" value="Radical_SAM"/>
    <property type="match status" value="1"/>
</dbReference>
<protein>
    <recommendedName>
        <fullName evidence="7">Anaerobic ribonucleoside-triphosphate reductase-activating protein</fullName>
        <ecNumber evidence="7">1.97.1.-</ecNumber>
    </recommendedName>
</protein>
<dbReference type="CDD" id="cd01335">
    <property type="entry name" value="Radical_SAM"/>
    <property type="match status" value="1"/>
</dbReference>
<dbReference type="PANTHER" id="PTHR30352:SF2">
    <property type="entry name" value="ANAEROBIC RIBONUCLEOSIDE-TRIPHOSPHATE REDUCTASE-ACTIVATING PROTEIN"/>
    <property type="match status" value="1"/>
</dbReference>
<dbReference type="SUPFAM" id="SSF102114">
    <property type="entry name" value="Radical SAM enzymes"/>
    <property type="match status" value="1"/>
</dbReference>
<dbReference type="PANTHER" id="PTHR30352">
    <property type="entry name" value="PYRUVATE FORMATE-LYASE-ACTIVATING ENZYME"/>
    <property type="match status" value="1"/>
</dbReference>
<dbReference type="InterPro" id="IPR012837">
    <property type="entry name" value="NrdG"/>
</dbReference>
<proteinExistence type="inferred from homology"/>
<dbReference type="SFLD" id="SFLDG01066">
    <property type="entry name" value="organic_radical-activating_enz"/>
    <property type="match status" value="1"/>
</dbReference>
<dbReference type="InterPro" id="IPR034457">
    <property type="entry name" value="Organic_radical-activating"/>
</dbReference>
<gene>
    <name evidence="9" type="ORF">C8Z91_03780</name>
</gene>
<dbReference type="Proteomes" id="UP000244184">
    <property type="component" value="Unassembled WGS sequence"/>
</dbReference>
<comment type="similarity">
    <text evidence="7">Belongs to the organic radical-activating enzymes family.</text>
</comment>
<keyword evidence="4" id="KW-0479">Metal-binding</keyword>
<dbReference type="Gene3D" id="3.20.20.70">
    <property type="entry name" value="Aldolase class I"/>
    <property type="match status" value="1"/>
</dbReference>
<keyword evidence="7" id="KW-0560">Oxidoreductase</keyword>
<evidence type="ECO:0000256" key="2">
    <source>
        <dbReference type="ARBA" id="ARBA00022485"/>
    </source>
</evidence>
<dbReference type="EMBL" id="PYHP01000009">
    <property type="protein sequence ID" value="PUA40590.1"/>
    <property type="molecule type" value="Genomic_DNA"/>
</dbReference>
<dbReference type="InterPro" id="IPR058240">
    <property type="entry name" value="rSAM_sf"/>
</dbReference>
<dbReference type="InterPro" id="IPR007197">
    <property type="entry name" value="rSAM"/>
</dbReference>
<dbReference type="PROSITE" id="PS51918">
    <property type="entry name" value="RADICAL_SAM"/>
    <property type="match status" value="1"/>
</dbReference>
<dbReference type="RefSeq" id="WP_108530320.1">
    <property type="nucleotide sequence ID" value="NZ_PYHP01000009.1"/>
</dbReference>
<dbReference type="GO" id="GO:0051539">
    <property type="term" value="F:4 iron, 4 sulfur cluster binding"/>
    <property type="evidence" value="ECO:0007669"/>
    <property type="project" value="UniProtKB-KW"/>
</dbReference>
<keyword evidence="2" id="KW-0004">4Fe-4S</keyword>
<evidence type="ECO:0000256" key="3">
    <source>
        <dbReference type="ARBA" id="ARBA00022691"/>
    </source>
</evidence>
<evidence type="ECO:0000256" key="7">
    <source>
        <dbReference type="PIRNR" id="PIRNR000368"/>
    </source>
</evidence>
<dbReference type="GO" id="GO:0043365">
    <property type="term" value="F:[formate-C-acetyltransferase]-activating enzyme activity"/>
    <property type="evidence" value="ECO:0007669"/>
    <property type="project" value="InterPro"/>
</dbReference>
<dbReference type="GO" id="GO:0046872">
    <property type="term" value="F:metal ion binding"/>
    <property type="evidence" value="ECO:0007669"/>
    <property type="project" value="UniProtKB-KW"/>
</dbReference>
<evidence type="ECO:0000256" key="6">
    <source>
        <dbReference type="ARBA" id="ARBA00023014"/>
    </source>
</evidence>
<evidence type="ECO:0000313" key="9">
    <source>
        <dbReference type="EMBL" id="PUA40590.1"/>
    </source>
</evidence>
<comment type="cofactor">
    <cofactor evidence="1">
        <name>[4Fe-4S] cluster</name>
        <dbReference type="ChEBI" id="CHEBI:49883"/>
    </cofactor>
</comment>
<sequence>MELRIHRFIPSTKVEGPGTRACLQVQGCPIHCSGCAVPFTWPEDGGYVMKIDELAAQILDGPEVEGITFLGGEPFAQARELAKLGSILKEAGLSVMTFTGYLIEDLQASGNPDYLHLLDVTDLLVDGPFQREHLDTTRPWVGSSNQRYHFLSDRYLHLRDRLMDIPNRLEVRLSPNGSIHVNGLARVEDLEELFGNLI</sequence>
<dbReference type="Pfam" id="PF13353">
    <property type="entry name" value="Fer4_12"/>
    <property type="match status" value="1"/>
</dbReference>
<dbReference type="SFLD" id="SFLDG01063">
    <property type="entry name" value="activating_enzymes__group_1"/>
    <property type="match status" value="1"/>
</dbReference>
<accession>A0A2T6G8X5</accession>
<dbReference type="GO" id="GO:0004748">
    <property type="term" value="F:ribonucleoside-diphosphate reductase activity, thioredoxin disulfide as acceptor"/>
    <property type="evidence" value="ECO:0007669"/>
    <property type="project" value="TreeGrafter"/>
</dbReference>
<evidence type="ECO:0000256" key="4">
    <source>
        <dbReference type="ARBA" id="ARBA00022723"/>
    </source>
</evidence>
<keyword evidence="3" id="KW-0949">S-adenosyl-L-methionine</keyword>
<dbReference type="SFLD" id="SFLDF00299">
    <property type="entry name" value="anaerobic_ribonucleoside-triph"/>
    <property type="match status" value="1"/>
</dbReference>
<evidence type="ECO:0000256" key="5">
    <source>
        <dbReference type="ARBA" id="ARBA00023004"/>
    </source>
</evidence>
<dbReference type="PIRSF" id="PIRSF000368">
    <property type="entry name" value="NrdG"/>
    <property type="match status" value="1"/>
</dbReference>
<reference evidence="9 10" key="1">
    <citation type="submission" date="2018-03" db="EMBL/GenBank/DDBJ databases">
        <title>Genome sequence of Paenibacillus elgii strain AC13 an antimicrobial compound producing bacteria.</title>
        <authorList>
            <person name="Kurokawa A.S."/>
            <person name="Araujo J.F."/>
            <person name="Costa R.A."/>
            <person name="Ortega D.B."/>
            <person name="Pires A.S."/>
            <person name="Pappas G.J.Jr."/>
            <person name="Franco O.L."/>
            <person name="Barreto C."/>
            <person name="Magalhaes B.S."/>
            <person name="Kruger R.H."/>
        </authorList>
    </citation>
    <scope>NUCLEOTIDE SEQUENCE [LARGE SCALE GENOMIC DNA]</scope>
    <source>
        <strain evidence="9 10">AC13</strain>
    </source>
</reference>
<dbReference type="AlphaFoldDB" id="A0A2T6G8X5"/>
<evidence type="ECO:0000256" key="1">
    <source>
        <dbReference type="ARBA" id="ARBA00001966"/>
    </source>
</evidence>